<dbReference type="Pfam" id="PF21725">
    <property type="entry name" value="T7SS_signal"/>
    <property type="match status" value="1"/>
</dbReference>
<evidence type="ECO:0000259" key="4">
    <source>
        <dbReference type="Pfam" id="PF21725"/>
    </source>
</evidence>
<keyword evidence="6" id="KW-1185">Reference proteome</keyword>
<proteinExistence type="predicted"/>
<evidence type="ECO:0000313" key="6">
    <source>
        <dbReference type="Proteomes" id="UP001370299"/>
    </source>
</evidence>
<keyword evidence="1" id="KW-0175">Coiled coil</keyword>
<dbReference type="SUPFAM" id="SSF140453">
    <property type="entry name" value="EsxAB dimer-like"/>
    <property type="match status" value="1"/>
</dbReference>
<dbReference type="InterPro" id="IPR049082">
    <property type="entry name" value="T7SS_signal"/>
</dbReference>
<comment type="caution">
    <text evidence="5">The sequence shown here is derived from an EMBL/GenBank/DDBJ whole genome shotgun (WGS) entry which is preliminary data.</text>
</comment>
<accession>A0ABU8YEG0</accession>
<name>A0ABU8YEG0_9MICO</name>
<dbReference type="Gene3D" id="1.10.287.1060">
    <property type="entry name" value="ESAT-6-like"/>
    <property type="match status" value="1"/>
</dbReference>
<dbReference type="InterPro" id="IPR036689">
    <property type="entry name" value="ESAT-6-like_sf"/>
</dbReference>
<dbReference type="RefSeq" id="WP_340197740.1">
    <property type="nucleotide sequence ID" value="NZ_JBBKAP010000076.1"/>
</dbReference>
<protein>
    <submittedName>
        <fullName evidence="5">T7SS-secreted protein</fullName>
    </submittedName>
</protein>
<keyword evidence="3" id="KW-0812">Transmembrane</keyword>
<reference evidence="5 6" key="1">
    <citation type="submission" date="2024-03" db="EMBL/GenBank/DDBJ databases">
        <title>Whole genomes of four grape xylem sap localized bacterial endophytes.</title>
        <authorList>
            <person name="Kumar G."/>
            <person name="Savka M.A."/>
        </authorList>
    </citation>
    <scope>NUCLEOTIDE SEQUENCE [LARGE SCALE GENOMIC DNA]</scope>
    <source>
        <strain evidence="5 6">RIT_GXS8</strain>
    </source>
</reference>
<evidence type="ECO:0000313" key="5">
    <source>
        <dbReference type="EMBL" id="MEK0172906.1"/>
    </source>
</evidence>
<feature type="region of interest" description="Disordered" evidence="2">
    <location>
        <begin position="1"/>
        <end position="22"/>
    </location>
</feature>
<feature type="coiled-coil region" evidence="1">
    <location>
        <begin position="111"/>
        <end position="138"/>
    </location>
</feature>
<dbReference type="Proteomes" id="UP001370299">
    <property type="component" value="Unassembled WGS sequence"/>
</dbReference>
<feature type="domain" description="Putative T7SS secretion signal" evidence="4">
    <location>
        <begin position="12"/>
        <end position="185"/>
    </location>
</feature>
<evidence type="ECO:0000256" key="1">
    <source>
        <dbReference type="SAM" id="Coils"/>
    </source>
</evidence>
<organism evidence="5 6">
    <name type="scientific">Curtobacterium citreum</name>
    <dbReference type="NCBI Taxonomy" id="2036"/>
    <lineage>
        <taxon>Bacteria</taxon>
        <taxon>Bacillati</taxon>
        <taxon>Actinomycetota</taxon>
        <taxon>Actinomycetes</taxon>
        <taxon>Micrococcales</taxon>
        <taxon>Microbacteriaceae</taxon>
        <taxon>Curtobacterium</taxon>
    </lineage>
</organism>
<sequence>MGRPSGWDVVDQGDDPVKGDPSTLRMMAREYQRISDAADDASTRLNSVKGSGWLTDWEGEAADVFVDAIEDTPSDLTKLVASYEAAATALSGWADTVDDTQYRADGALADAKDASGDLAAAQDRLSDAQSNLSHYQAASKDLSKVADEYPAGSEVPDGVDVPSPAQLRAASDNASVAQGSVSSAQGDIAAAQSRIDAAKRLVADAKGDWQDAEQRTATKIGEAADAGLGKQSTWDKIFGSEAWETIVSIAKVVVAVGGIIVMIIGGPLAWIVLGAALLVLADTLYKMSKGTADGWDLAFALLDCIPGMKGITTAAKIGEEFAKGASLAAKFSSAGRHVASESRQLFAPGLHLVNNLRHGAALRSVESLRALAVHGGSAAVGSLRRPGDGFIASIRSMPEIANKATQAYWDNGGSSLAELARHWQGGKGGFQSGYLGVDRWANGDAGSLVGQTLQISGPGHGNFYVPDGTMHAGGSASNYSESVQVGVQSPAGHDGVPAGAQTHSDYRNTGDSYVVNQPLPHAEGTAQANTQFGGGGQHQLFTDKSTNDLVNAGVLSPVDQAGNVVPDGMNQVLMDPATRSPQPGVLTTHQYANALQDLGARGPAVAAGIVTAPWDISEATQSVQDRLR</sequence>
<feature type="transmembrane region" description="Helical" evidence="3">
    <location>
        <begin position="252"/>
        <end position="280"/>
    </location>
</feature>
<gene>
    <name evidence="5" type="ORF">WMN62_15650</name>
</gene>
<dbReference type="EMBL" id="JBBLYY010000077">
    <property type="protein sequence ID" value="MEK0172906.1"/>
    <property type="molecule type" value="Genomic_DNA"/>
</dbReference>
<keyword evidence="3" id="KW-1133">Transmembrane helix</keyword>
<keyword evidence="3" id="KW-0472">Membrane</keyword>
<evidence type="ECO:0000256" key="2">
    <source>
        <dbReference type="SAM" id="MobiDB-lite"/>
    </source>
</evidence>
<evidence type="ECO:0000256" key="3">
    <source>
        <dbReference type="SAM" id="Phobius"/>
    </source>
</evidence>